<proteinExistence type="predicted"/>
<gene>
    <name evidence="2" type="ORF">AWC19_23095</name>
</gene>
<dbReference type="InterPro" id="IPR007889">
    <property type="entry name" value="HTH_Psq"/>
</dbReference>
<evidence type="ECO:0000313" key="2">
    <source>
        <dbReference type="EMBL" id="ORW16044.1"/>
    </source>
</evidence>
<keyword evidence="3" id="KW-1185">Reference proteome</keyword>
<dbReference type="Pfam" id="PF05225">
    <property type="entry name" value="HTH_psq"/>
    <property type="match status" value="1"/>
</dbReference>
<comment type="caution">
    <text evidence="2">The sequence shown here is derived from an EMBL/GenBank/DDBJ whole genome shotgun (WGS) entry which is preliminary data.</text>
</comment>
<dbReference type="GO" id="GO:0003677">
    <property type="term" value="F:DNA binding"/>
    <property type="evidence" value="ECO:0007669"/>
    <property type="project" value="InterPro"/>
</dbReference>
<evidence type="ECO:0000259" key="1">
    <source>
        <dbReference type="Pfam" id="PF05225"/>
    </source>
</evidence>
<dbReference type="EMBL" id="LQPJ01000157">
    <property type="protein sequence ID" value="ORW16044.1"/>
    <property type="molecule type" value="Genomic_DNA"/>
</dbReference>
<name>A0A1X1YYC6_9MYCO</name>
<organism evidence="2 3">
    <name type="scientific">Mycobacterium palustre</name>
    <dbReference type="NCBI Taxonomy" id="153971"/>
    <lineage>
        <taxon>Bacteria</taxon>
        <taxon>Bacillati</taxon>
        <taxon>Actinomycetota</taxon>
        <taxon>Actinomycetes</taxon>
        <taxon>Mycobacteriales</taxon>
        <taxon>Mycobacteriaceae</taxon>
        <taxon>Mycobacterium</taxon>
        <taxon>Mycobacterium simiae complex</taxon>
    </lineage>
</organism>
<feature type="domain" description="HTH psq-type" evidence="1">
    <location>
        <begin position="34"/>
        <end position="67"/>
    </location>
</feature>
<dbReference type="InterPro" id="IPR009057">
    <property type="entry name" value="Homeodomain-like_sf"/>
</dbReference>
<accession>A0A1X1YYC6</accession>
<reference evidence="2 3" key="1">
    <citation type="submission" date="2016-01" db="EMBL/GenBank/DDBJ databases">
        <title>The new phylogeny of the genus Mycobacterium.</title>
        <authorList>
            <person name="Tarcisio F."/>
            <person name="Conor M."/>
            <person name="Antonella G."/>
            <person name="Elisabetta G."/>
            <person name="Giulia F.S."/>
            <person name="Sara T."/>
            <person name="Anna F."/>
            <person name="Clotilde B."/>
            <person name="Roberto B."/>
            <person name="Veronica D.S."/>
            <person name="Fabio R."/>
            <person name="Monica P."/>
            <person name="Olivier J."/>
            <person name="Enrico T."/>
            <person name="Nicola S."/>
        </authorList>
    </citation>
    <scope>NUCLEOTIDE SEQUENCE [LARGE SCALE GENOMIC DNA]</scope>
    <source>
        <strain evidence="2 3">DSM 44572</strain>
    </source>
</reference>
<dbReference type="Gene3D" id="1.10.10.60">
    <property type="entry name" value="Homeodomain-like"/>
    <property type="match status" value="2"/>
</dbReference>
<sequence length="82" mass="9541">MLQLAREFDVHRRTVRAILDRHGVERRQRVLTSAQIDEAISMYQQGVSLVQVGRRFGVEHSTIRKHLITRGIARRDTHGRPT</sequence>
<protein>
    <recommendedName>
        <fullName evidence="1">HTH psq-type domain-containing protein</fullName>
    </recommendedName>
</protein>
<dbReference type="AlphaFoldDB" id="A0A1X1YYC6"/>
<dbReference type="STRING" id="153971.AWC19_23095"/>
<evidence type="ECO:0000313" key="3">
    <source>
        <dbReference type="Proteomes" id="UP000193529"/>
    </source>
</evidence>
<dbReference type="OrthoDB" id="3035096at2"/>
<dbReference type="Proteomes" id="UP000193529">
    <property type="component" value="Unassembled WGS sequence"/>
</dbReference>
<dbReference type="SUPFAM" id="SSF46689">
    <property type="entry name" value="Homeodomain-like"/>
    <property type="match status" value="1"/>
</dbReference>